<dbReference type="PANTHER" id="PTHR10039:SF14">
    <property type="entry name" value="NACHT DOMAIN-CONTAINING PROTEIN"/>
    <property type="match status" value="1"/>
</dbReference>
<dbReference type="Gene3D" id="3.40.50.300">
    <property type="entry name" value="P-loop containing nucleotide triphosphate hydrolases"/>
    <property type="match status" value="1"/>
</dbReference>
<dbReference type="SUPFAM" id="SSF82171">
    <property type="entry name" value="DPP6 N-terminal domain-like"/>
    <property type="match status" value="1"/>
</dbReference>
<dbReference type="EMBL" id="CAJPDT010000011">
    <property type="protein sequence ID" value="CAF9912998.1"/>
    <property type="molecule type" value="Genomic_DNA"/>
</dbReference>
<dbReference type="InterPro" id="IPR056884">
    <property type="entry name" value="NPHP3-like_N"/>
</dbReference>
<dbReference type="OrthoDB" id="195446at2759"/>
<evidence type="ECO:0000313" key="5">
    <source>
        <dbReference type="Proteomes" id="UP000664534"/>
    </source>
</evidence>
<feature type="domain" description="GPI inositol-deacylase winged helix" evidence="2">
    <location>
        <begin position="353"/>
        <end position="432"/>
    </location>
</feature>
<dbReference type="InterPro" id="IPR027417">
    <property type="entry name" value="P-loop_NTPase"/>
</dbReference>
<reference evidence="4" key="1">
    <citation type="submission" date="2021-03" db="EMBL/GenBank/DDBJ databases">
        <authorList>
            <person name="Tagirdzhanova G."/>
        </authorList>
    </citation>
    <scope>NUCLEOTIDE SEQUENCE</scope>
</reference>
<feature type="domain" description="Nephrocystin 3-like N-terminal" evidence="3">
    <location>
        <begin position="75"/>
        <end position="240"/>
    </location>
</feature>
<keyword evidence="5" id="KW-1185">Reference proteome</keyword>
<gene>
    <name evidence="4" type="ORF">IMSHALPRED_000872</name>
</gene>
<comment type="caution">
    <text evidence="4">The sequence shown here is derived from an EMBL/GenBank/DDBJ whole genome shotgun (WGS) entry which is preliminary data.</text>
</comment>
<dbReference type="Proteomes" id="UP000664534">
    <property type="component" value="Unassembled WGS sequence"/>
</dbReference>
<dbReference type="PANTHER" id="PTHR10039">
    <property type="entry name" value="AMELOGENIN"/>
    <property type="match status" value="1"/>
</dbReference>
<proteinExistence type="predicted"/>
<evidence type="ECO:0000259" key="3">
    <source>
        <dbReference type="Pfam" id="PF24883"/>
    </source>
</evidence>
<evidence type="ECO:0000259" key="2">
    <source>
        <dbReference type="Pfam" id="PF22939"/>
    </source>
</evidence>
<dbReference type="SUPFAM" id="SSF52540">
    <property type="entry name" value="P-loop containing nucleoside triphosphate hydrolases"/>
    <property type="match status" value="1"/>
</dbReference>
<evidence type="ECO:0000313" key="4">
    <source>
        <dbReference type="EMBL" id="CAF9912998.1"/>
    </source>
</evidence>
<dbReference type="Pfam" id="PF24883">
    <property type="entry name" value="NPHP3_N"/>
    <property type="match status" value="1"/>
</dbReference>
<dbReference type="InterPro" id="IPR054471">
    <property type="entry name" value="GPIID_WHD"/>
</dbReference>
<keyword evidence="1" id="KW-0677">Repeat</keyword>
<sequence length="1429" mass="163324">MVRNRDRVESAALAEHIGESKVAMVNQQLVNLELLQAQSSARRKEITAWLAPTAYDVEYYSNDLGTASALRHPKTCTWVLNKQEVIQLFDTSHGSGESFLWINASPGTGKTVLSSFLIDYFKSGEANDVLYFFCKNTDVDKNTPTAVIRTLLYQLYKSAKDQKAQESLDHDLGLALDKSGHQRAVNFDVLWQLFSTHVKDWTPATIILDALDECQDPGQLIQGLKGLSSLRSIKVIVTSRREPHLHKELKNTCSLEVSPEDINADIAVFVEAKVETSSRLSHPMIRNLVIRKLCDAHDGMFLWVYLMLKELKTCLSVFQVQDALSKLPTGLDAIYKSILQRFQTTLTRSSFDLCSKVLTWVVSAVRPLSIDEIKQALILHYEVDGDTLLTDDRSFPYSDKDLELICGSLITTRKGNLQVVHLTVKEFLRSRHRTDGPAFSSLLVDPEKGSLQLTLVCLRCIDTYTEPLLDLQSKAPQIDWTLDTGALDRRRARAPLLEYANFSWLVHLIDCKLDSLLEITPTFQKTFRSPVTFSWVESCMASHPDSTLRLLVGVDEVRDRFYASRQDHWHRQEASSHFLASWCIAMSRVLQQYGAVLARRPWEIYFIDLSDIYSADLSLRNLWQEYGETPLRHRDQHLTGYRAPQPPQNEPQPHLQLQRSLQVGSLHEHPIFLIHDEDQNIYIWGESFIQGDTHCIFVQHDKTGQRLPPAEHFSEEFYERMHRVDHGMSPDGRYLAITYMTWPHRSNAALDFRGLTIVWQIDENISFKRRMDREPWARVVFSHAFKHTPISFTSRAVMFKDNRHCLTPAGMLDLLTGNRRPLPDAVLQMVASTVGLFYSCNGQYLFASEFDTFEASERKTIQARRIDPFESRTFVDFSWQDKTRRLVDISPTGRYLVLDVPDFFSTPKPEEEILYLHDTNSNETVELRLHEPLDYLHGKFHFSRHETRLIAFLLGRSAMNVLIWDFLTTAPKLMRHAKCDLTSIIWPAQICVHKAADSAVIVTETRSIERIEFGDEIKFLDANKVNDDYPHRYSTVSRDSSHWALVSYGRKGGKVQIINMMSPDARHFDLEWSQSDMQRVLTQAIDLPVGLSPDFRVLMINAEVFELTTTKGHNPSETLTLTPFTIEALPVLLESHRHQITACNLDCQISACKSYVLYVGRGDQWGNRSRYSSAVLLYRIDLRTKTSARINLTIPENLVSPNACFHPYLPLMAISYASPTATELQDIQGKPPSLHLAIFDLRSLEMISLDFPDGQPTEAMAEVWLRSGFLPRLLFSDCGTFAYLEGNGDREEMWFQVVHRMNINPAPARFIYLSLSVSNSIVFFHDGNNASVALELIKFDDDGFWIGTRPAVVLRDVAVYSSHFAAADRYLLLGANDDERMRLLIAPHDQRTPVIKTLSLTFAEARSRLGKEWQRLQVKPQDQDLNQTV</sequence>
<protein>
    <recommendedName>
        <fullName evidence="6">NACHT domain-containing protein</fullName>
    </recommendedName>
</protein>
<evidence type="ECO:0000256" key="1">
    <source>
        <dbReference type="ARBA" id="ARBA00022737"/>
    </source>
</evidence>
<organism evidence="4 5">
    <name type="scientific">Imshaugia aleurites</name>
    <dbReference type="NCBI Taxonomy" id="172621"/>
    <lineage>
        <taxon>Eukaryota</taxon>
        <taxon>Fungi</taxon>
        <taxon>Dikarya</taxon>
        <taxon>Ascomycota</taxon>
        <taxon>Pezizomycotina</taxon>
        <taxon>Lecanoromycetes</taxon>
        <taxon>OSLEUM clade</taxon>
        <taxon>Lecanoromycetidae</taxon>
        <taxon>Lecanorales</taxon>
        <taxon>Lecanorineae</taxon>
        <taxon>Parmeliaceae</taxon>
        <taxon>Imshaugia</taxon>
    </lineage>
</organism>
<dbReference type="Pfam" id="PF22939">
    <property type="entry name" value="WHD_GPIID"/>
    <property type="match status" value="1"/>
</dbReference>
<evidence type="ECO:0008006" key="6">
    <source>
        <dbReference type="Google" id="ProtNLM"/>
    </source>
</evidence>
<name>A0A8H3IC58_9LECA</name>
<accession>A0A8H3IC58</accession>